<evidence type="ECO:0000256" key="2">
    <source>
        <dbReference type="SAM" id="Coils"/>
    </source>
</evidence>
<feature type="region of interest" description="Disordered" evidence="3">
    <location>
        <begin position="986"/>
        <end position="1098"/>
    </location>
</feature>
<evidence type="ECO:0000313" key="6">
    <source>
        <dbReference type="Proteomes" id="UP000224006"/>
    </source>
</evidence>
<comment type="similarity">
    <text evidence="1">Belongs to the protein kinase superfamily. ADCK protein kinase family.</text>
</comment>
<organism evidence="5 6">
    <name type="scientific">Besnoitia besnoiti</name>
    <name type="common">Apicomplexan protozoan</name>
    <dbReference type="NCBI Taxonomy" id="94643"/>
    <lineage>
        <taxon>Eukaryota</taxon>
        <taxon>Sar</taxon>
        <taxon>Alveolata</taxon>
        <taxon>Apicomplexa</taxon>
        <taxon>Conoidasida</taxon>
        <taxon>Coccidia</taxon>
        <taxon>Eucoccidiorida</taxon>
        <taxon>Eimeriorina</taxon>
        <taxon>Sarcocystidae</taxon>
        <taxon>Besnoitia</taxon>
    </lineage>
</organism>
<feature type="region of interest" description="Disordered" evidence="3">
    <location>
        <begin position="1164"/>
        <end position="1216"/>
    </location>
</feature>
<feature type="domain" description="ABC1 atypical kinase-like" evidence="4">
    <location>
        <begin position="423"/>
        <end position="625"/>
    </location>
</feature>
<feature type="coiled-coil region" evidence="2">
    <location>
        <begin position="279"/>
        <end position="313"/>
    </location>
</feature>
<evidence type="ECO:0000259" key="4">
    <source>
        <dbReference type="Pfam" id="PF03109"/>
    </source>
</evidence>
<dbReference type="SUPFAM" id="SSF56112">
    <property type="entry name" value="Protein kinase-like (PK-like)"/>
    <property type="match status" value="1"/>
</dbReference>
<gene>
    <name evidence="5" type="ORF">BESB_014300</name>
</gene>
<dbReference type="STRING" id="94643.A0A2A9MB14"/>
<dbReference type="PANTHER" id="PTHR43173">
    <property type="entry name" value="ABC1 FAMILY PROTEIN"/>
    <property type="match status" value="1"/>
</dbReference>
<feature type="compositionally biased region" description="Basic and acidic residues" evidence="3">
    <location>
        <begin position="797"/>
        <end position="810"/>
    </location>
</feature>
<comment type="caution">
    <text evidence="5">The sequence shown here is derived from an EMBL/GenBank/DDBJ whole genome shotgun (WGS) entry which is preliminary data.</text>
</comment>
<keyword evidence="6" id="KW-1185">Reference proteome</keyword>
<sequence>MSYLRGVGSMEPAQIIPEGCSTVFTFVQADAYTLKMLCARWWSTAVATHVTGSQCHGAVLQRGHETSSVPYFHTLLCHAVASLWLYYVGIFCGNWKRTKASAERQSVSFCTRDASWAGSLALAVALACPSTDKEKGKEGAGLMDPTHSAEVPYSSSACPSCPADSSSTASPASAPPSSASSVSSRASSSLWRQLVASSSACRSFEKALGEQLDELCRFASSLPGALSESAAALLAWKAARDAGVEEEFAGVWATIGRQPESIERFLRSSFYLILAAIDYKLTFRRLEKVDARLNTLEQERSRAQRDFQVVAERQRRATPAHAADGGQAREKDATLLGGASGAPSDFAVAQLGIWEERLRELERGIAALRERRTGLLAGVHDRCAARLLHVCLRHGGLYTKLGQYMSTMNHILPSAYTDRLRTLQDDAERTPWPLVSRLLEAELGRPVEEVFLSFDRDAVAAASLAHVHRARLRCNGQEVAVKVQRPRLREQMRGDLQTLETLMAFVSRFFPDFEFRWVLPEFRQNMRQETDFEQEAYNAMRLKWLYRDRPEVYIPWIDWDLTTKRVLTMEFVSGLKVTDSPDTLQRELGAKPEEIADLVMTVFADMLFVHGFVHCDPHPGNLFVRLMPTEENAKKTRHAESPRGGAPPSCVSAAWTSSPSAPTTSPSSAAAPAEAFEERENRRYTQGGKGEQPRKGRLQLVIIDHGTYRRLSPSFRAAYCRLWKALLLNDVATGRQACRSLGLRLTVTGLSEPGSDLAARGEKGSRPAAERQPSRQADAVAQGAREGSGADPTGEWGDQRGGHVRGKDGEEREDEMDETREPGGGLAGRSAARRREVGGQRGSAPEDSARAASRHLFARDVPDPDEDAALDLLSLILTYRPQTRLLYTALGSVVHAEDRKAFITSLRGTSFSAISAFLESLPRDLLWILRMTNILRSLNHTLGGSTRSRLLVMGESSCRGLQLGNAGVEALEAECARFLAGRREAARRPKGVAQRGGRAGRRHAPVDPNEPRSDAALAKKEERGEGGEGKARDASEKAPQERDCIHDEGFMIPEPRQTRELRTSSLTEEPAKETRKAKADKEEEPCAGWGSHTDPGGAQTREELFQRRGLEMPHWYTLPGATSLNLPVASDVPAFGASATITSLCRALDAVTSPLAWLAAALGRGAESREEAEERGREGLPARQEENGRATRPRRQGERVERGGQSAPLVEREKGRQGDRVSLGALLLEASAAACEDPMKGLELRIFAFHDKDIPREDTLDEVRISSGAAPASLGFAHSSSFAVLSSSEASHSASLSLSPWAAWLQRALLNAVLSFQLWWSVQCLRFRLWVADALLALAIAQPAVGDALDEPRERGGAFRRFSG</sequence>
<feature type="compositionally biased region" description="Basic and acidic residues" evidence="3">
    <location>
        <begin position="759"/>
        <end position="773"/>
    </location>
</feature>
<dbReference type="CDD" id="cd13969">
    <property type="entry name" value="ADCK1-like"/>
    <property type="match status" value="1"/>
</dbReference>
<dbReference type="InterPro" id="IPR011009">
    <property type="entry name" value="Kinase-like_dom_sf"/>
</dbReference>
<proteinExistence type="inferred from homology"/>
<feature type="compositionally biased region" description="Basic and acidic residues" evidence="3">
    <location>
        <begin position="1166"/>
        <end position="1202"/>
    </location>
</feature>
<feature type="compositionally biased region" description="Low complexity" evidence="3">
    <location>
        <begin position="652"/>
        <end position="673"/>
    </location>
</feature>
<feature type="compositionally biased region" description="Basic and acidic residues" evidence="3">
    <location>
        <begin position="1009"/>
        <end position="1049"/>
    </location>
</feature>
<evidence type="ECO:0000256" key="3">
    <source>
        <dbReference type="SAM" id="MobiDB-lite"/>
    </source>
</evidence>
<dbReference type="OrthoDB" id="347719at2759"/>
<dbReference type="Proteomes" id="UP000224006">
    <property type="component" value="Chromosome IX"/>
</dbReference>
<dbReference type="Pfam" id="PF03109">
    <property type="entry name" value="ABC1"/>
    <property type="match status" value="1"/>
</dbReference>
<feature type="region of interest" description="Disordered" evidence="3">
    <location>
        <begin position="751"/>
        <end position="851"/>
    </location>
</feature>
<dbReference type="PANTHER" id="PTHR43173:SF19">
    <property type="entry name" value="AARF DOMAIN-CONTAINING PROTEIN KINASE 1"/>
    <property type="match status" value="1"/>
</dbReference>
<dbReference type="GeneID" id="40306491"/>
<protein>
    <recommendedName>
        <fullName evidence="4">ABC1 atypical kinase-like domain-containing protein</fullName>
    </recommendedName>
</protein>
<feature type="region of interest" description="Disordered" evidence="3">
    <location>
        <begin position="633"/>
        <end position="693"/>
    </location>
</feature>
<dbReference type="InterPro" id="IPR051130">
    <property type="entry name" value="Mito_struct-func_regulator"/>
</dbReference>
<evidence type="ECO:0000313" key="5">
    <source>
        <dbReference type="EMBL" id="PFH32817.1"/>
    </source>
</evidence>
<keyword evidence="2" id="KW-0175">Coiled coil</keyword>
<accession>A0A2A9MB14</accession>
<dbReference type="RefSeq" id="XP_029216826.1">
    <property type="nucleotide sequence ID" value="XM_029360159.1"/>
</dbReference>
<dbReference type="VEuPathDB" id="ToxoDB:BESB_014300"/>
<dbReference type="InterPro" id="IPR045307">
    <property type="entry name" value="ADCK1_dom"/>
</dbReference>
<dbReference type="KEGG" id="bbes:BESB_014300"/>
<dbReference type="InterPro" id="IPR004147">
    <property type="entry name" value="ABC1_dom"/>
</dbReference>
<dbReference type="EMBL" id="NWUJ01000010">
    <property type="protein sequence ID" value="PFH32817.1"/>
    <property type="molecule type" value="Genomic_DNA"/>
</dbReference>
<feature type="compositionally biased region" description="Basic and acidic residues" evidence="3">
    <location>
        <begin position="1069"/>
        <end position="1081"/>
    </location>
</feature>
<name>A0A2A9MB14_BESBE</name>
<reference evidence="5 6" key="1">
    <citation type="submission" date="2017-09" db="EMBL/GenBank/DDBJ databases">
        <title>Genome sequencing of Besnoitia besnoiti strain Bb-Ger1.</title>
        <authorList>
            <person name="Schares G."/>
            <person name="Venepally P."/>
            <person name="Lorenzi H.A."/>
        </authorList>
    </citation>
    <scope>NUCLEOTIDE SEQUENCE [LARGE SCALE GENOMIC DNA]</scope>
    <source>
        <strain evidence="5 6">Bb-Ger1</strain>
    </source>
</reference>
<evidence type="ECO:0000256" key="1">
    <source>
        <dbReference type="ARBA" id="ARBA00009670"/>
    </source>
</evidence>